<evidence type="ECO:0000256" key="4">
    <source>
        <dbReference type="ARBA" id="ARBA00023163"/>
    </source>
</evidence>
<dbReference type="EMBL" id="JAVDXT010000001">
    <property type="protein sequence ID" value="MDR7376803.1"/>
    <property type="molecule type" value="Genomic_DNA"/>
</dbReference>
<keyword evidence="7" id="KW-1185">Reference proteome</keyword>
<dbReference type="PROSITE" id="PS50931">
    <property type="entry name" value="HTH_LYSR"/>
    <property type="match status" value="1"/>
</dbReference>
<dbReference type="Pfam" id="PF03466">
    <property type="entry name" value="LysR_substrate"/>
    <property type="match status" value="1"/>
</dbReference>
<dbReference type="SUPFAM" id="SSF46785">
    <property type="entry name" value="Winged helix' DNA-binding domain"/>
    <property type="match status" value="1"/>
</dbReference>
<sequence length="317" mass="34758">MTIGHRRINVMQKMQESLPGMSLDELSTFVAVVEAHSFTGAAKVISRDATIVSRRMGQLEERLGVRLLSRTTRKIALTEVGTLYYRRVRALLDELESASQEASNFASSPQGLLRISLPVTFGRRLIAPRFPAFLQEHPKIRIDARFSDRYVDVVAEGFDVAIRVGVLRDSSLIARHIASFRTLLYAAPSYLAAHGDPQDPGDLEQHACLGFIHYASWPDWVLKRDGQQRTVRPASSLSADNSESLLQAAIAGAGIVLTPDWLANVAVREGSLVQILTEWQGSGGGGIYAVMPPGRLVPAKTRLFVDDITAAIQAELD</sequence>
<keyword evidence="3 6" id="KW-0238">DNA-binding</keyword>
<dbReference type="InterPro" id="IPR036390">
    <property type="entry name" value="WH_DNA-bd_sf"/>
</dbReference>
<dbReference type="SUPFAM" id="SSF53850">
    <property type="entry name" value="Periplasmic binding protein-like II"/>
    <property type="match status" value="1"/>
</dbReference>
<dbReference type="GO" id="GO:0003677">
    <property type="term" value="F:DNA binding"/>
    <property type="evidence" value="ECO:0007669"/>
    <property type="project" value="UniProtKB-KW"/>
</dbReference>
<accession>A0ABU2C646</accession>
<evidence type="ECO:0000256" key="1">
    <source>
        <dbReference type="ARBA" id="ARBA00009437"/>
    </source>
</evidence>
<evidence type="ECO:0000313" key="7">
    <source>
        <dbReference type="Proteomes" id="UP001180487"/>
    </source>
</evidence>
<dbReference type="InterPro" id="IPR058163">
    <property type="entry name" value="LysR-type_TF_proteobact-type"/>
</dbReference>
<protein>
    <submittedName>
        <fullName evidence="6">DNA-binding transcriptional LysR family regulator</fullName>
    </submittedName>
</protein>
<gene>
    <name evidence="6" type="ORF">J2X19_001461</name>
</gene>
<dbReference type="Gene3D" id="3.40.190.290">
    <property type="match status" value="1"/>
</dbReference>
<comment type="similarity">
    <text evidence="1">Belongs to the LysR transcriptional regulatory family.</text>
</comment>
<dbReference type="CDD" id="cd08422">
    <property type="entry name" value="PBP2_CrgA_like"/>
    <property type="match status" value="1"/>
</dbReference>
<dbReference type="InterPro" id="IPR036388">
    <property type="entry name" value="WH-like_DNA-bd_sf"/>
</dbReference>
<dbReference type="PANTHER" id="PTHR30537:SF5">
    <property type="entry name" value="HTH-TYPE TRANSCRIPTIONAL ACTIVATOR TTDR-RELATED"/>
    <property type="match status" value="1"/>
</dbReference>
<dbReference type="Proteomes" id="UP001180487">
    <property type="component" value="Unassembled WGS sequence"/>
</dbReference>
<dbReference type="InterPro" id="IPR005119">
    <property type="entry name" value="LysR_subst-bd"/>
</dbReference>
<evidence type="ECO:0000256" key="2">
    <source>
        <dbReference type="ARBA" id="ARBA00023015"/>
    </source>
</evidence>
<dbReference type="PANTHER" id="PTHR30537">
    <property type="entry name" value="HTH-TYPE TRANSCRIPTIONAL REGULATOR"/>
    <property type="match status" value="1"/>
</dbReference>
<evidence type="ECO:0000259" key="5">
    <source>
        <dbReference type="PROSITE" id="PS50931"/>
    </source>
</evidence>
<comment type="caution">
    <text evidence="6">The sequence shown here is derived from an EMBL/GenBank/DDBJ whole genome shotgun (WGS) entry which is preliminary data.</text>
</comment>
<proteinExistence type="inferred from homology"/>
<name>A0ABU2C646_9BURK</name>
<reference evidence="6 7" key="1">
    <citation type="submission" date="2023-07" db="EMBL/GenBank/DDBJ databases">
        <title>Sorghum-associated microbial communities from plants grown in Nebraska, USA.</title>
        <authorList>
            <person name="Schachtman D."/>
        </authorList>
    </citation>
    <scope>NUCLEOTIDE SEQUENCE [LARGE SCALE GENOMIC DNA]</scope>
    <source>
        <strain evidence="6 7">BE313</strain>
    </source>
</reference>
<keyword evidence="2" id="KW-0805">Transcription regulation</keyword>
<dbReference type="RefSeq" id="WP_310372006.1">
    <property type="nucleotide sequence ID" value="NZ_JAVDXT010000001.1"/>
</dbReference>
<evidence type="ECO:0000313" key="6">
    <source>
        <dbReference type="EMBL" id="MDR7376803.1"/>
    </source>
</evidence>
<dbReference type="Pfam" id="PF00126">
    <property type="entry name" value="HTH_1"/>
    <property type="match status" value="1"/>
</dbReference>
<feature type="domain" description="HTH lysR-type" evidence="5">
    <location>
        <begin position="21"/>
        <end position="78"/>
    </location>
</feature>
<organism evidence="6 7">
    <name type="scientific">Rhodoferax ferrireducens</name>
    <dbReference type="NCBI Taxonomy" id="192843"/>
    <lineage>
        <taxon>Bacteria</taxon>
        <taxon>Pseudomonadati</taxon>
        <taxon>Pseudomonadota</taxon>
        <taxon>Betaproteobacteria</taxon>
        <taxon>Burkholderiales</taxon>
        <taxon>Comamonadaceae</taxon>
        <taxon>Rhodoferax</taxon>
    </lineage>
</organism>
<evidence type="ECO:0000256" key="3">
    <source>
        <dbReference type="ARBA" id="ARBA00023125"/>
    </source>
</evidence>
<dbReference type="Gene3D" id="1.10.10.10">
    <property type="entry name" value="Winged helix-like DNA-binding domain superfamily/Winged helix DNA-binding domain"/>
    <property type="match status" value="1"/>
</dbReference>
<dbReference type="InterPro" id="IPR000847">
    <property type="entry name" value="LysR_HTH_N"/>
</dbReference>
<keyword evidence="4" id="KW-0804">Transcription</keyword>